<dbReference type="Pfam" id="PF21607">
    <property type="entry name" value="FabD_helical_ins"/>
    <property type="match status" value="1"/>
</dbReference>
<name>H6NF44_9BACL</name>
<dbReference type="GO" id="GO:0004314">
    <property type="term" value="F:[acyl-carrier-protein] S-malonyltransferase activity"/>
    <property type="evidence" value="ECO:0007669"/>
    <property type="project" value="UniProtKB-EC"/>
</dbReference>
<dbReference type="PANTHER" id="PTHR42681:SF1">
    <property type="entry name" value="MALONYL-COA-ACYL CARRIER PROTEIN TRANSACYLASE, MITOCHONDRIAL"/>
    <property type="match status" value="1"/>
</dbReference>
<dbReference type="SUPFAM" id="SSF51412">
    <property type="entry name" value="Inosine monophosphate dehydrogenase (IMPDH)"/>
    <property type="match status" value="1"/>
</dbReference>
<evidence type="ECO:0000256" key="1">
    <source>
        <dbReference type="ARBA" id="ARBA00013258"/>
    </source>
</evidence>
<dbReference type="NCBIfam" id="TIGR00128">
    <property type="entry name" value="fabD"/>
    <property type="match status" value="1"/>
</dbReference>
<dbReference type="InterPro" id="IPR004410">
    <property type="entry name" value="Malonyl_CoA-ACP_transAc_FabD"/>
</dbReference>
<dbReference type="KEGG" id="pmq:PM3016_2155"/>
<dbReference type="Gene3D" id="3.30.70.250">
    <property type="entry name" value="Malonyl-CoA ACP transacylase, ACP-binding"/>
    <property type="match status" value="1"/>
</dbReference>
<dbReference type="Pfam" id="PF00698">
    <property type="entry name" value="Acyl_transf_1"/>
    <property type="match status" value="1"/>
</dbReference>
<protein>
    <recommendedName>
        <fullName evidence="1">[acyl-carrier-protein] S-malonyltransferase</fullName>
        <ecNumber evidence="1">2.3.1.39</ecNumber>
    </recommendedName>
</protein>
<dbReference type="InterPro" id="IPR001227">
    <property type="entry name" value="Ac_transferase_dom_sf"/>
</dbReference>
<dbReference type="STRING" id="1116391.PM3016_2155"/>
<keyword evidence="7" id="KW-1185">Reference proteome</keyword>
<dbReference type="InterPro" id="IPR016035">
    <property type="entry name" value="Acyl_Trfase/lysoPLipase"/>
</dbReference>
<keyword evidence="3" id="KW-0012">Acyltransferase</keyword>
<dbReference type="Proteomes" id="UP000007523">
    <property type="component" value="Chromosome"/>
</dbReference>
<dbReference type="InterPro" id="IPR014179">
    <property type="entry name" value="PfaD-like_TIM-barrel"/>
</dbReference>
<dbReference type="EC" id="2.3.1.39" evidence="1"/>
<dbReference type="InterPro" id="IPR013785">
    <property type="entry name" value="Aldolase_TIM"/>
</dbReference>
<dbReference type="InterPro" id="IPR014043">
    <property type="entry name" value="Acyl_transferase_dom"/>
</dbReference>
<dbReference type="NCBIfam" id="TIGR02814">
    <property type="entry name" value="pfaD_fam"/>
    <property type="match status" value="1"/>
</dbReference>
<evidence type="ECO:0000256" key="2">
    <source>
        <dbReference type="ARBA" id="ARBA00022679"/>
    </source>
</evidence>
<evidence type="ECO:0000256" key="3">
    <source>
        <dbReference type="ARBA" id="ARBA00023315"/>
    </source>
</evidence>
<dbReference type="SMART" id="SM00827">
    <property type="entry name" value="PKS_AT"/>
    <property type="match status" value="1"/>
</dbReference>
<evidence type="ECO:0000313" key="7">
    <source>
        <dbReference type="Proteomes" id="UP000007523"/>
    </source>
</evidence>
<evidence type="ECO:0000259" key="5">
    <source>
        <dbReference type="SMART" id="SM00827"/>
    </source>
</evidence>
<dbReference type="InterPro" id="IPR050858">
    <property type="entry name" value="Mal-CoA-ACP_Trans/PKS_FabD"/>
</dbReference>
<comment type="catalytic activity">
    <reaction evidence="4">
        <text>holo-[ACP] + malonyl-CoA = malonyl-[ACP] + CoA</text>
        <dbReference type="Rhea" id="RHEA:41792"/>
        <dbReference type="Rhea" id="RHEA-COMP:9623"/>
        <dbReference type="Rhea" id="RHEA-COMP:9685"/>
        <dbReference type="ChEBI" id="CHEBI:57287"/>
        <dbReference type="ChEBI" id="CHEBI:57384"/>
        <dbReference type="ChEBI" id="CHEBI:64479"/>
        <dbReference type="ChEBI" id="CHEBI:78449"/>
        <dbReference type="EC" id="2.3.1.39"/>
    </reaction>
</comment>
<dbReference type="GO" id="GO:0005829">
    <property type="term" value="C:cytosol"/>
    <property type="evidence" value="ECO:0007669"/>
    <property type="project" value="TreeGrafter"/>
</dbReference>
<dbReference type="EMBL" id="CP003235">
    <property type="protein sequence ID" value="AFC29051.1"/>
    <property type="molecule type" value="Genomic_DNA"/>
</dbReference>
<dbReference type="PANTHER" id="PTHR42681">
    <property type="entry name" value="MALONYL-COA-ACYL CARRIER PROTEIN TRANSACYLASE, MITOCHONDRIAL"/>
    <property type="match status" value="1"/>
</dbReference>
<dbReference type="Gene3D" id="3.40.366.10">
    <property type="entry name" value="Malonyl-Coenzyme A Acyl Carrier Protein, domain 2"/>
    <property type="match status" value="1"/>
</dbReference>
<dbReference type="InterPro" id="IPR016036">
    <property type="entry name" value="Malonyl_transacylase_ACP-bd"/>
</dbReference>
<accession>H6NF44</accession>
<evidence type="ECO:0000313" key="6">
    <source>
        <dbReference type="EMBL" id="AFC29051.1"/>
    </source>
</evidence>
<feature type="domain" description="Malonyl-CoA:ACP transacylase (MAT)" evidence="5">
    <location>
        <begin position="8"/>
        <end position="327"/>
    </location>
</feature>
<dbReference type="AlphaFoldDB" id="H6NF44"/>
<sequence>MARMMTYVFPGQGAQRKGMGGELFDEFAELTSQADEILGYSIKTLCLEDPQSHLNQTQYTQPALYTVNALTYYHKIVESGRTPNYTAGHSLGEYNALLAAGVFDFRTGLLLVQKRGELMSRAEGGAMAAIIGLSERQLMEALSENRLDRIDIANLNSPAQIVISGPKAEIDRARHLFDGMKEVKSVVPLRTSGAFHSRYMKEAAEEFGDFLHAFDFEEPVLPVIANTTARPYRYEEIRKNLRDQITGSVKWSESIRYLLGRGEMEFEEIGGGRILTGLIQQIRTEAGPLVTEEERVGMKPADAGGTASYASAGVITVPAAPVVSRAPLIERLAVDEPSPAGLGTQTPAWIRIKPANLGSPEFRRDYGLTYAYISGAMYKGIASKEMVVRMGKAGMMGFFGAGGLKMQQIEEAIRFIQGELLPGQAYGMNLVHEPAEPHIEESMVDLFLRTGVKVVEAAAFMTITPALVKYRAKGLKRDENGKVTSTNKIIAKLSRPEVAEAFLSPAPERITAKLLEEGKITREEASLLAEIAVADDLCAEADSGGHTDGAVAYALMPAILKLRDEMMEKHRYAKKVRVGAAGGIGTPDAALAAFSLGADFIVTGSINQCTVEANTSPEVKDLLEQMNVQDTEYAPAGDMFEMGAKVQVLKKGLFFPARANKLYDLYRQYNAVEDIDEKTKIQLQDKYFKRSLQQVYDEVRSYHPPHIIEKAERNPKIKMALIFKWYFAYSTRLALSGNPENKVDYQIQCGPALGAFNQWVKGTELESWRNRHVDEIALRLMNETAELLNRRYQSFVQAAANE</sequence>
<keyword evidence="2" id="KW-0808">Transferase</keyword>
<organism evidence="6 7">
    <name type="scientific">Paenibacillus mucilaginosus 3016</name>
    <dbReference type="NCBI Taxonomy" id="1116391"/>
    <lineage>
        <taxon>Bacteria</taxon>
        <taxon>Bacillati</taxon>
        <taxon>Bacillota</taxon>
        <taxon>Bacilli</taxon>
        <taxon>Bacillales</taxon>
        <taxon>Paenibacillaceae</taxon>
        <taxon>Paenibacillus</taxon>
    </lineage>
</organism>
<dbReference type="SUPFAM" id="SSF52151">
    <property type="entry name" value="FabD/lysophospholipase-like"/>
    <property type="match status" value="1"/>
</dbReference>
<proteinExistence type="predicted"/>
<dbReference type="HOGENOM" id="CLU_008708_0_0_9"/>
<dbReference type="SUPFAM" id="SSF55048">
    <property type="entry name" value="Probable ACP-binding domain of malonyl-CoA ACP transacylase"/>
    <property type="match status" value="1"/>
</dbReference>
<dbReference type="CDD" id="cd04742">
    <property type="entry name" value="NPD_FabD"/>
    <property type="match status" value="1"/>
</dbReference>
<dbReference type="Gene3D" id="3.20.20.70">
    <property type="entry name" value="Aldolase class I"/>
    <property type="match status" value="1"/>
</dbReference>
<gene>
    <name evidence="6" type="ORF">PM3016_2155</name>
</gene>
<reference evidence="6 7" key="1">
    <citation type="journal article" date="2012" name="J. Bacteriol.">
        <title>Complete Genome Sequence of Paenibacillus mucilaginosus 3016, a Bacterium Functional as Microbial Fertilizer.</title>
        <authorList>
            <person name="Ma M."/>
            <person name="Wang Z."/>
            <person name="Li L."/>
            <person name="Jiang X."/>
            <person name="Guan D."/>
            <person name="Cao F."/>
            <person name="Chen H."/>
            <person name="Wang X."/>
            <person name="Shen D."/>
            <person name="Du B."/>
            <person name="Li J."/>
        </authorList>
    </citation>
    <scope>NUCLEOTIDE SEQUENCE [LARGE SCALE GENOMIC DNA]</scope>
    <source>
        <strain evidence="6 7">3016</strain>
    </source>
</reference>
<dbReference type="InterPro" id="IPR049489">
    <property type="entry name" value="FabD-like_helical_ins"/>
</dbReference>
<dbReference type="GO" id="GO:0006633">
    <property type="term" value="P:fatty acid biosynthetic process"/>
    <property type="evidence" value="ECO:0007669"/>
    <property type="project" value="TreeGrafter"/>
</dbReference>
<evidence type="ECO:0000256" key="4">
    <source>
        <dbReference type="ARBA" id="ARBA00048462"/>
    </source>
</evidence>